<organism evidence="1">
    <name type="scientific">viral metagenome</name>
    <dbReference type="NCBI Taxonomy" id="1070528"/>
    <lineage>
        <taxon>unclassified sequences</taxon>
        <taxon>metagenomes</taxon>
        <taxon>organismal metagenomes</taxon>
    </lineage>
</organism>
<reference evidence="1" key="1">
    <citation type="journal article" date="2020" name="Nature">
        <title>Giant virus diversity and host interactions through global metagenomics.</title>
        <authorList>
            <person name="Schulz F."/>
            <person name="Roux S."/>
            <person name="Paez-Espino D."/>
            <person name="Jungbluth S."/>
            <person name="Walsh D.A."/>
            <person name="Denef V.J."/>
            <person name="McMahon K.D."/>
            <person name="Konstantinidis K.T."/>
            <person name="Eloe-Fadrosh E.A."/>
            <person name="Kyrpides N.C."/>
            <person name="Woyke T."/>
        </authorList>
    </citation>
    <scope>NUCLEOTIDE SEQUENCE</scope>
    <source>
        <strain evidence="1">GVMAG-S-1101169-75</strain>
    </source>
</reference>
<sequence>MRNTRGTIWKTVEIEKQPPADAGAPLSAVEVVEAD</sequence>
<protein>
    <submittedName>
        <fullName evidence="1">Uncharacterized protein</fullName>
    </submittedName>
</protein>
<dbReference type="AlphaFoldDB" id="A0A6C0K5F9"/>
<proteinExistence type="predicted"/>
<name>A0A6C0K5F9_9ZZZZ</name>
<evidence type="ECO:0000313" key="1">
    <source>
        <dbReference type="EMBL" id="QHU12030.1"/>
    </source>
</evidence>
<accession>A0A6C0K5F9</accession>
<dbReference type="EMBL" id="MN740795">
    <property type="protein sequence ID" value="QHU12030.1"/>
    <property type="molecule type" value="Genomic_DNA"/>
</dbReference>